<keyword evidence="3" id="KW-1185">Reference proteome</keyword>
<comment type="caution">
    <text evidence="2">The sequence shown here is derived from an EMBL/GenBank/DDBJ whole genome shotgun (WGS) entry which is preliminary data.</text>
</comment>
<name>A0A848FH76_9BURK</name>
<dbReference type="PRINTS" id="PR00111">
    <property type="entry name" value="ABHYDROLASE"/>
</dbReference>
<dbReference type="GO" id="GO:0016787">
    <property type="term" value="F:hydrolase activity"/>
    <property type="evidence" value="ECO:0007669"/>
    <property type="project" value="UniProtKB-KW"/>
</dbReference>
<reference evidence="2 3" key="1">
    <citation type="submission" date="2020-04" db="EMBL/GenBank/DDBJ databases">
        <title>Azohydromonas sp. isolated from soil.</title>
        <authorList>
            <person name="Dahal R.H."/>
        </authorList>
    </citation>
    <scope>NUCLEOTIDE SEQUENCE [LARGE SCALE GENOMIC DNA]</scope>
    <source>
        <strain evidence="2 3">G-1-1-14</strain>
    </source>
</reference>
<dbReference type="PANTHER" id="PTHR43798:SF29">
    <property type="entry name" value="AB HYDROLASE-1 DOMAIN-CONTAINING PROTEIN"/>
    <property type="match status" value="1"/>
</dbReference>
<dbReference type="EMBL" id="JABBFW010000041">
    <property type="protein sequence ID" value="NML18828.1"/>
    <property type="molecule type" value="Genomic_DNA"/>
</dbReference>
<dbReference type="InterPro" id="IPR029058">
    <property type="entry name" value="AB_hydrolase_fold"/>
</dbReference>
<dbReference type="InterPro" id="IPR050266">
    <property type="entry name" value="AB_hydrolase_sf"/>
</dbReference>
<accession>A0A848FH76</accession>
<dbReference type="PANTHER" id="PTHR43798">
    <property type="entry name" value="MONOACYLGLYCEROL LIPASE"/>
    <property type="match status" value="1"/>
</dbReference>
<dbReference type="Gene3D" id="3.40.50.1820">
    <property type="entry name" value="alpha/beta hydrolase"/>
    <property type="match status" value="1"/>
</dbReference>
<keyword evidence="2" id="KW-0378">Hydrolase</keyword>
<feature type="domain" description="AB hydrolase-1" evidence="1">
    <location>
        <begin position="6"/>
        <end position="228"/>
    </location>
</feature>
<dbReference type="Proteomes" id="UP000574067">
    <property type="component" value="Unassembled WGS sequence"/>
</dbReference>
<protein>
    <submittedName>
        <fullName evidence="2">Alpha/beta hydrolase</fullName>
    </submittedName>
</protein>
<proteinExistence type="predicted"/>
<evidence type="ECO:0000313" key="3">
    <source>
        <dbReference type="Proteomes" id="UP000574067"/>
    </source>
</evidence>
<sequence length="236" mass="25778">MTRPCVVLLPGLLCDAAVWREQCQALAFADCVVPSYGELASITAMARSVLEAAPAQRFSLAGHSMGGRVALEVVRLAPERVERLALLDTGMDPLAQGGAGEQERAKRMALLQVARAKGMRAMGREWARGMVHPSRLDTPLFEEILDMIERQTPAIFEAQINALLGRPDARPVLRALSCPTLLACGRQDAWSPLSRHEEMQALVPGSRLVAIEDSGHMSTMEQPEAVSRALLDWMKE</sequence>
<dbReference type="Pfam" id="PF12697">
    <property type="entry name" value="Abhydrolase_6"/>
    <property type="match status" value="1"/>
</dbReference>
<evidence type="ECO:0000313" key="2">
    <source>
        <dbReference type="EMBL" id="NML18828.1"/>
    </source>
</evidence>
<dbReference type="InterPro" id="IPR000073">
    <property type="entry name" value="AB_hydrolase_1"/>
</dbReference>
<dbReference type="RefSeq" id="WP_169163718.1">
    <property type="nucleotide sequence ID" value="NZ_JABBFW010000041.1"/>
</dbReference>
<dbReference type="SUPFAM" id="SSF53474">
    <property type="entry name" value="alpha/beta-Hydrolases"/>
    <property type="match status" value="1"/>
</dbReference>
<dbReference type="AlphaFoldDB" id="A0A848FH76"/>
<evidence type="ECO:0000259" key="1">
    <source>
        <dbReference type="Pfam" id="PF12697"/>
    </source>
</evidence>
<organism evidence="2 3">
    <name type="scientific">Azohydromonas caseinilytica</name>
    <dbReference type="NCBI Taxonomy" id="2728836"/>
    <lineage>
        <taxon>Bacteria</taxon>
        <taxon>Pseudomonadati</taxon>
        <taxon>Pseudomonadota</taxon>
        <taxon>Betaproteobacteria</taxon>
        <taxon>Burkholderiales</taxon>
        <taxon>Sphaerotilaceae</taxon>
        <taxon>Azohydromonas</taxon>
    </lineage>
</organism>
<gene>
    <name evidence="2" type="ORF">HHL10_28045</name>
</gene>